<keyword evidence="6 11" id="KW-0413">Isomerase</keyword>
<evidence type="ECO:0000256" key="3">
    <source>
        <dbReference type="ARBA" id="ARBA00013189"/>
    </source>
</evidence>
<name>A0ABU0PL28_9MICC</name>
<dbReference type="InterPro" id="IPR013692">
    <property type="entry name" value="CapD_C"/>
</dbReference>
<comment type="caution">
    <text evidence="11">The sequence shown here is derived from an EMBL/GenBank/DDBJ whole genome shotgun (WGS) entry which is preliminary data.</text>
</comment>
<sequence length="361" mass="39581">MLTLETEGPTVDNSPYAGKRIVITGGTGSFGHTVAKKLLENGAEQVRILSRDEAKQDAMRHELPDSRLKFYVGDVRDFDSVDRATKSADYLFHAAALKQVPSCEFFPMEAVRTNITGSENVVRAAEKNGIASVVCLSTDKAVYPVNAMGMSKAMMEKVAQSHGLNNPDAGTIVSCVRYGNVMYSRGSVIPLFIDQLKAGKPLTVTNPKMTRFLMSLADSVSLVEFAFTHAQQGDLFVKKAPASTIADLAQAVANLFASESDVEVIGTRHAEKLSEALATREELTRAQDMGDYFKVPADKRDMNYSKYFDSGDIAQAFYSDYDSHTVERLTVNQIEELLLTLPEVRRELALAGKTSRIDSLL</sequence>
<dbReference type="EC" id="5.1.3.2" evidence="3"/>
<dbReference type="PANTHER" id="PTHR43318">
    <property type="entry name" value="UDP-N-ACETYLGLUCOSAMINE 4,6-DEHYDRATASE"/>
    <property type="match status" value="1"/>
</dbReference>
<evidence type="ECO:0000256" key="1">
    <source>
        <dbReference type="ARBA" id="ARBA00000083"/>
    </source>
</evidence>
<dbReference type="Proteomes" id="UP001236806">
    <property type="component" value="Unassembled WGS sequence"/>
</dbReference>
<evidence type="ECO:0000256" key="5">
    <source>
        <dbReference type="ARBA" id="ARBA00022985"/>
    </source>
</evidence>
<gene>
    <name evidence="11" type="ORF">QFZ36_001515</name>
</gene>
<evidence type="ECO:0000313" key="12">
    <source>
        <dbReference type="Proteomes" id="UP001236806"/>
    </source>
</evidence>
<dbReference type="CDD" id="cd05237">
    <property type="entry name" value="UDP_invert_4-6DH_SDR_e"/>
    <property type="match status" value="1"/>
</dbReference>
<evidence type="ECO:0000256" key="2">
    <source>
        <dbReference type="ARBA" id="ARBA00007430"/>
    </source>
</evidence>
<keyword evidence="5" id="KW-0448">Lipopolysaccharide biosynthesis</keyword>
<feature type="domain" description="UDP-glucose 4-epimerase CapD C-terminal" evidence="10">
    <location>
        <begin position="298"/>
        <end position="345"/>
    </location>
</feature>
<evidence type="ECO:0000256" key="4">
    <source>
        <dbReference type="ARBA" id="ARBA00018569"/>
    </source>
</evidence>
<dbReference type="InterPro" id="IPR003869">
    <property type="entry name" value="Polysac_CapD-like"/>
</dbReference>
<comment type="catalytic activity">
    <reaction evidence="1">
        <text>UDP-alpha-D-glucose = UDP-alpha-D-galactose</text>
        <dbReference type="Rhea" id="RHEA:22168"/>
        <dbReference type="ChEBI" id="CHEBI:58885"/>
        <dbReference type="ChEBI" id="CHEBI:66914"/>
        <dbReference type="EC" id="5.1.3.2"/>
    </reaction>
</comment>
<proteinExistence type="inferred from homology"/>
<dbReference type="SUPFAM" id="SSF51735">
    <property type="entry name" value="NAD(P)-binding Rossmann-fold domains"/>
    <property type="match status" value="1"/>
</dbReference>
<dbReference type="GO" id="GO:0016829">
    <property type="term" value="F:lyase activity"/>
    <property type="evidence" value="ECO:0007669"/>
    <property type="project" value="UniProtKB-KW"/>
</dbReference>
<dbReference type="GO" id="GO:0016853">
    <property type="term" value="F:isomerase activity"/>
    <property type="evidence" value="ECO:0007669"/>
    <property type="project" value="UniProtKB-KW"/>
</dbReference>
<dbReference type="InterPro" id="IPR051203">
    <property type="entry name" value="Polysaccharide_Synthase-Rel"/>
</dbReference>
<protein>
    <recommendedName>
        <fullName evidence="4">UDP-glucose 4-epimerase</fullName>
        <ecNumber evidence="3">5.1.3.2</ecNumber>
    </recommendedName>
    <alternativeName>
        <fullName evidence="8">Galactowaldenase</fullName>
    </alternativeName>
    <alternativeName>
        <fullName evidence="7">UDP-galactose 4-epimerase</fullName>
    </alternativeName>
</protein>
<dbReference type="EMBL" id="JAUSXB010000001">
    <property type="protein sequence ID" value="MDQ0673954.1"/>
    <property type="molecule type" value="Genomic_DNA"/>
</dbReference>
<evidence type="ECO:0000256" key="7">
    <source>
        <dbReference type="ARBA" id="ARBA00031367"/>
    </source>
</evidence>
<dbReference type="Gene3D" id="3.40.50.720">
    <property type="entry name" value="NAD(P)-binding Rossmann-like Domain"/>
    <property type="match status" value="1"/>
</dbReference>
<evidence type="ECO:0000256" key="8">
    <source>
        <dbReference type="ARBA" id="ARBA00033067"/>
    </source>
</evidence>
<dbReference type="InterPro" id="IPR036291">
    <property type="entry name" value="NAD(P)-bd_dom_sf"/>
</dbReference>
<accession>A0ABU0PL28</accession>
<dbReference type="Pfam" id="PF02719">
    <property type="entry name" value="Polysacc_synt_2"/>
    <property type="match status" value="1"/>
</dbReference>
<evidence type="ECO:0000256" key="6">
    <source>
        <dbReference type="ARBA" id="ARBA00023235"/>
    </source>
</evidence>
<dbReference type="RefSeq" id="WP_306635191.1">
    <property type="nucleotide sequence ID" value="NZ_JAUSXB010000001.1"/>
</dbReference>
<comment type="similarity">
    <text evidence="2">Belongs to the polysaccharide synthase family.</text>
</comment>
<evidence type="ECO:0000259" key="9">
    <source>
        <dbReference type="Pfam" id="PF02719"/>
    </source>
</evidence>
<reference evidence="11 12" key="1">
    <citation type="submission" date="2023-07" db="EMBL/GenBank/DDBJ databases">
        <title>Comparative genomics of wheat-associated soil bacteria to identify genetic determinants of phenazine resistance.</title>
        <authorList>
            <person name="Mouncey N."/>
        </authorList>
    </citation>
    <scope>NUCLEOTIDE SEQUENCE [LARGE SCALE GENOMIC DNA]</scope>
    <source>
        <strain evidence="11 12">W1I3</strain>
    </source>
</reference>
<dbReference type="Pfam" id="PF08485">
    <property type="entry name" value="Polysacc_syn_2C"/>
    <property type="match status" value="1"/>
</dbReference>
<organism evidence="11 12">
    <name type="scientific">Pseudarthrobacter siccitolerans</name>
    <dbReference type="NCBI Taxonomy" id="861266"/>
    <lineage>
        <taxon>Bacteria</taxon>
        <taxon>Bacillati</taxon>
        <taxon>Actinomycetota</taxon>
        <taxon>Actinomycetes</taxon>
        <taxon>Micrococcales</taxon>
        <taxon>Micrococcaceae</taxon>
        <taxon>Pseudarthrobacter</taxon>
    </lineage>
</organism>
<keyword evidence="12" id="KW-1185">Reference proteome</keyword>
<evidence type="ECO:0000259" key="10">
    <source>
        <dbReference type="Pfam" id="PF08485"/>
    </source>
</evidence>
<keyword evidence="11" id="KW-0456">Lyase</keyword>
<dbReference type="PANTHER" id="PTHR43318:SF2">
    <property type="entry name" value="UDP-N-ACETYLGLUCOSAMINE 4,6-DEHYDRATASE (INVERTING)"/>
    <property type="match status" value="1"/>
</dbReference>
<feature type="domain" description="Polysaccharide biosynthesis protein CapD-like" evidence="9">
    <location>
        <begin position="21"/>
        <end position="295"/>
    </location>
</feature>
<evidence type="ECO:0000313" key="11">
    <source>
        <dbReference type="EMBL" id="MDQ0673954.1"/>
    </source>
</evidence>